<dbReference type="AlphaFoldDB" id="M2M4W2"/>
<feature type="domain" description="tRNA(Ile)-lysidine/2-thiocytidine synthase N-terminal" evidence="7">
    <location>
        <begin position="3"/>
        <end position="208"/>
    </location>
</feature>
<dbReference type="Proteomes" id="UP000011761">
    <property type="component" value="Unassembled WGS sequence"/>
</dbReference>
<accession>M2M4W2</accession>
<evidence type="ECO:0000313" key="9">
    <source>
        <dbReference type="Proteomes" id="UP000011761"/>
    </source>
</evidence>
<sequence>MALASLCSEHMQARNDSPKFVAFVVDHRLRDGSTLEAQKVVQQLRRLGIESHMLAVNIKAGTDSPQVQHVESIARDHRYQALGKACYAHGINQLLVAHHADDQAETVLLRLVGKFYGTGLQGMKQNVPIPACQGIYGVSESGQPRHAMNPQKSEEPHMQIEDGGVMVMRPLLRFSKQDLISYCQSTNVKWFEDVTNADTTYTKRNAVRYALSHALLPAALRTRRLCVLSAQIADHMRAIEREAEKLYTQLPIELDLASGSITI</sequence>
<dbReference type="Gene3D" id="3.40.50.620">
    <property type="entry name" value="HUPs"/>
    <property type="match status" value="1"/>
</dbReference>
<dbReference type="GeneID" id="19114211"/>
<gene>
    <name evidence="8" type="ORF">BAUCODRAFT_42609</name>
</gene>
<dbReference type="InterPro" id="IPR014729">
    <property type="entry name" value="Rossmann-like_a/b/a_fold"/>
</dbReference>
<evidence type="ECO:0000256" key="4">
    <source>
        <dbReference type="ARBA" id="ARBA00022741"/>
    </source>
</evidence>
<proteinExistence type="inferred from homology"/>
<dbReference type="EMBL" id="KB445563">
    <property type="protein sequence ID" value="EMC91646.1"/>
    <property type="molecule type" value="Genomic_DNA"/>
</dbReference>
<keyword evidence="4" id="KW-0547">Nucleotide-binding</keyword>
<dbReference type="KEGG" id="bcom:BAUCODRAFT_42609"/>
<dbReference type="InterPro" id="IPR011063">
    <property type="entry name" value="TilS/TtcA_N"/>
</dbReference>
<dbReference type="GO" id="GO:0008033">
    <property type="term" value="P:tRNA processing"/>
    <property type="evidence" value="ECO:0007669"/>
    <property type="project" value="UniProtKB-KW"/>
</dbReference>
<dbReference type="SUPFAM" id="SSF52402">
    <property type="entry name" value="Adenine nucleotide alpha hydrolases-like"/>
    <property type="match status" value="1"/>
</dbReference>
<keyword evidence="9" id="KW-1185">Reference proteome</keyword>
<dbReference type="HAMAP" id="MF_01161">
    <property type="entry name" value="tRNA_Ile_lys_synt"/>
    <property type="match status" value="1"/>
</dbReference>
<dbReference type="NCBIfam" id="TIGR02432">
    <property type="entry name" value="lysidine_TilS_N"/>
    <property type="match status" value="1"/>
</dbReference>
<organism evidence="8 9">
    <name type="scientific">Baudoinia panamericana (strain UAMH 10762)</name>
    <name type="common">Angels' share fungus</name>
    <name type="synonym">Baudoinia compniacensis (strain UAMH 10762)</name>
    <dbReference type="NCBI Taxonomy" id="717646"/>
    <lineage>
        <taxon>Eukaryota</taxon>
        <taxon>Fungi</taxon>
        <taxon>Dikarya</taxon>
        <taxon>Ascomycota</taxon>
        <taxon>Pezizomycotina</taxon>
        <taxon>Dothideomycetes</taxon>
        <taxon>Dothideomycetidae</taxon>
        <taxon>Mycosphaerellales</taxon>
        <taxon>Teratosphaeriaceae</taxon>
        <taxon>Baudoinia</taxon>
    </lineage>
</organism>
<dbReference type="eggNOG" id="ENOG502RZPD">
    <property type="taxonomic scope" value="Eukaryota"/>
</dbReference>
<evidence type="ECO:0000256" key="6">
    <source>
        <dbReference type="ARBA" id="ARBA00048539"/>
    </source>
</evidence>
<dbReference type="PANTHER" id="PTHR43033:SF1">
    <property type="entry name" value="TRNA(ILE)-LYSIDINE SYNTHASE-RELATED"/>
    <property type="match status" value="1"/>
</dbReference>
<dbReference type="InterPro" id="IPR012094">
    <property type="entry name" value="tRNA_Ile_lys_synt"/>
</dbReference>
<dbReference type="OrthoDB" id="434144at2759"/>
<evidence type="ECO:0000256" key="2">
    <source>
        <dbReference type="ARBA" id="ARBA00022598"/>
    </source>
</evidence>
<evidence type="ECO:0000259" key="7">
    <source>
        <dbReference type="Pfam" id="PF01171"/>
    </source>
</evidence>
<reference evidence="8 9" key="1">
    <citation type="journal article" date="2012" name="PLoS Pathog.">
        <title>Diverse lifestyles and strategies of plant pathogenesis encoded in the genomes of eighteen Dothideomycetes fungi.</title>
        <authorList>
            <person name="Ohm R.A."/>
            <person name="Feau N."/>
            <person name="Henrissat B."/>
            <person name="Schoch C.L."/>
            <person name="Horwitz B.A."/>
            <person name="Barry K.W."/>
            <person name="Condon B.J."/>
            <person name="Copeland A.C."/>
            <person name="Dhillon B."/>
            <person name="Glaser F."/>
            <person name="Hesse C.N."/>
            <person name="Kosti I."/>
            <person name="LaButti K."/>
            <person name="Lindquist E.A."/>
            <person name="Lucas S."/>
            <person name="Salamov A.A."/>
            <person name="Bradshaw R.E."/>
            <person name="Ciuffetti L."/>
            <person name="Hamelin R.C."/>
            <person name="Kema G.H.J."/>
            <person name="Lawrence C."/>
            <person name="Scott J.A."/>
            <person name="Spatafora J.W."/>
            <person name="Turgeon B.G."/>
            <person name="de Wit P.J.G.M."/>
            <person name="Zhong S."/>
            <person name="Goodwin S.B."/>
            <person name="Grigoriev I.V."/>
        </authorList>
    </citation>
    <scope>NUCLEOTIDE SEQUENCE [LARGE SCALE GENOMIC DNA]</scope>
    <source>
        <strain evidence="8 9">UAMH 10762</strain>
    </source>
</reference>
<evidence type="ECO:0000256" key="1">
    <source>
        <dbReference type="ARBA" id="ARBA00013267"/>
    </source>
</evidence>
<dbReference type="EC" id="6.3.4.19" evidence="1"/>
<dbReference type="HOGENOM" id="CLU_1059833_0_0_1"/>
<protein>
    <recommendedName>
        <fullName evidence="1">tRNA(Ile)-lysidine synthetase</fullName>
        <ecNumber evidence="1">6.3.4.19</ecNumber>
    </recommendedName>
</protein>
<dbReference type="GO" id="GO:0032267">
    <property type="term" value="F:tRNA(Ile)-lysidine synthase activity"/>
    <property type="evidence" value="ECO:0007669"/>
    <property type="project" value="UniProtKB-EC"/>
</dbReference>
<dbReference type="Pfam" id="PF01171">
    <property type="entry name" value="ATP_bind_3"/>
    <property type="match status" value="1"/>
</dbReference>
<keyword evidence="3" id="KW-0819">tRNA processing</keyword>
<name>M2M4W2_BAUPA</name>
<dbReference type="InterPro" id="IPR012795">
    <property type="entry name" value="tRNA_Ile_lys_synt_N"/>
</dbReference>
<dbReference type="CDD" id="cd01992">
    <property type="entry name" value="TilS_N"/>
    <property type="match status" value="1"/>
</dbReference>
<dbReference type="PANTHER" id="PTHR43033">
    <property type="entry name" value="TRNA(ILE)-LYSIDINE SYNTHASE-RELATED"/>
    <property type="match status" value="1"/>
</dbReference>
<comment type="catalytic activity">
    <reaction evidence="6">
        <text>cytidine(34) in tRNA(Ile2) + L-lysine + ATP = lysidine(34) in tRNA(Ile2) + AMP + diphosphate + H(+)</text>
        <dbReference type="Rhea" id="RHEA:43744"/>
        <dbReference type="Rhea" id="RHEA-COMP:10625"/>
        <dbReference type="Rhea" id="RHEA-COMP:10670"/>
        <dbReference type="ChEBI" id="CHEBI:15378"/>
        <dbReference type="ChEBI" id="CHEBI:30616"/>
        <dbReference type="ChEBI" id="CHEBI:32551"/>
        <dbReference type="ChEBI" id="CHEBI:33019"/>
        <dbReference type="ChEBI" id="CHEBI:82748"/>
        <dbReference type="ChEBI" id="CHEBI:83665"/>
        <dbReference type="ChEBI" id="CHEBI:456215"/>
        <dbReference type="EC" id="6.3.4.19"/>
    </reaction>
</comment>
<dbReference type="GO" id="GO:0005524">
    <property type="term" value="F:ATP binding"/>
    <property type="evidence" value="ECO:0007669"/>
    <property type="project" value="UniProtKB-KW"/>
</dbReference>
<dbReference type="OMA" id="HMLAVNI"/>
<evidence type="ECO:0000256" key="3">
    <source>
        <dbReference type="ARBA" id="ARBA00022694"/>
    </source>
</evidence>
<feature type="non-terminal residue" evidence="8">
    <location>
        <position position="263"/>
    </location>
</feature>
<keyword evidence="2" id="KW-0436">Ligase</keyword>
<dbReference type="RefSeq" id="XP_007680969.1">
    <property type="nucleotide sequence ID" value="XM_007682779.1"/>
</dbReference>
<evidence type="ECO:0000313" key="8">
    <source>
        <dbReference type="EMBL" id="EMC91646.1"/>
    </source>
</evidence>
<dbReference type="STRING" id="717646.M2M4W2"/>
<keyword evidence="5" id="KW-0067">ATP-binding</keyword>
<evidence type="ECO:0000256" key="5">
    <source>
        <dbReference type="ARBA" id="ARBA00022840"/>
    </source>
</evidence>